<evidence type="ECO:0000313" key="4">
    <source>
        <dbReference type="Proteomes" id="UP000252586"/>
    </source>
</evidence>
<dbReference type="PANTHER" id="PTHR43569:SF1">
    <property type="entry name" value="BLL3371 PROTEIN"/>
    <property type="match status" value="1"/>
</dbReference>
<dbReference type="Pfam" id="PF04909">
    <property type="entry name" value="Amidohydro_2"/>
    <property type="match status" value="1"/>
</dbReference>
<sequence>MDDLGDLRVIDAHIHQWDPLTTPRDFSTLARMFRYLPLPLDLVAHLAPRRDREFVGDPTAYMHPYLPADYRTDAGTVPVDAIVHIEVEWTGAKADETRWVESLPFGIDTPRLGAVIGSADPSADGFAALLDAHRSASPVFRGIRTMIARHPDPDVRSFDHAEGGLTSPRFLDGFAELAERGLSFEAWVYSHQLPDVTALARRYPEVTIVLNHLATPAGLFGKVGKHTGANPGERRKLFLRWRDDLSALAEHPNVVAKVSGLTMPILGHPVPPRGTPTPVSELVDRIGPMIAHAYDVFGAERLLWGSNFPVDRPITSVGNSVRAVAESLTNQGAELDDLVRVFRETARRVYRVEPE</sequence>
<accession>A0A366D664</accession>
<feature type="domain" description="Amidohydrolase-related" evidence="2">
    <location>
        <begin position="10"/>
        <end position="351"/>
    </location>
</feature>
<name>A0A366D664_9NOCA</name>
<gene>
    <name evidence="3" type="ORF">DFR74_11461</name>
</gene>
<dbReference type="Proteomes" id="UP000252586">
    <property type="component" value="Unassembled WGS sequence"/>
</dbReference>
<dbReference type="PANTHER" id="PTHR43569">
    <property type="entry name" value="AMIDOHYDROLASE"/>
    <property type="match status" value="1"/>
</dbReference>
<keyword evidence="4" id="KW-1185">Reference proteome</keyword>
<dbReference type="AlphaFoldDB" id="A0A366D664"/>
<evidence type="ECO:0000259" key="2">
    <source>
        <dbReference type="Pfam" id="PF04909"/>
    </source>
</evidence>
<comment type="caution">
    <text evidence="3">The sequence shown here is derived from an EMBL/GenBank/DDBJ whole genome shotgun (WGS) entry which is preliminary data.</text>
</comment>
<protein>
    <submittedName>
        <fullName evidence="3">Putative TIM-barrel fold metal-dependent hydrolase</fullName>
    </submittedName>
</protein>
<evidence type="ECO:0000256" key="1">
    <source>
        <dbReference type="ARBA" id="ARBA00038310"/>
    </source>
</evidence>
<dbReference type="OrthoDB" id="5450317at2"/>
<dbReference type="InterPro" id="IPR032466">
    <property type="entry name" value="Metal_Hydrolase"/>
</dbReference>
<keyword evidence="3" id="KW-0378">Hydrolase</keyword>
<dbReference type="SUPFAM" id="SSF51556">
    <property type="entry name" value="Metallo-dependent hydrolases"/>
    <property type="match status" value="1"/>
</dbReference>
<proteinExistence type="inferred from homology"/>
<dbReference type="STRING" id="1210090.GCA_001613185_06755"/>
<evidence type="ECO:0000313" key="3">
    <source>
        <dbReference type="EMBL" id="RBO85520.1"/>
    </source>
</evidence>
<dbReference type="EMBL" id="QNRE01000014">
    <property type="protein sequence ID" value="RBO85520.1"/>
    <property type="molecule type" value="Genomic_DNA"/>
</dbReference>
<reference evidence="3 4" key="1">
    <citation type="submission" date="2018-06" db="EMBL/GenBank/DDBJ databases">
        <title>Genomic Encyclopedia of Type Strains, Phase IV (KMG-IV): sequencing the most valuable type-strain genomes for metagenomic binning, comparative biology and taxonomic classification.</title>
        <authorList>
            <person name="Goeker M."/>
        </authorList>
    </citation>
    <scope>NUCLEOTIDE SEQUENCE [LARGE SCALE GENOMIC DNA]</scope>
    <source>
        <strain evidence="3 4">DSM 44599</strain>
    </source>
</reference>
<dbReference type="RefSeq" id="WP_067514305.1">
    <property type="nucleotide sequence ID" value="NZ_QNRE01000014.1"/>
</dbReference>
<organism evidence="3 4">
    <name type="scientific">Nocardia puris</name>
    <dbReference type="NCBI Taxonomy" id="208602"/>
    <lineage>
        <taxon>Bacteria</taxon>
        <taxon>Bacillati</taxon>
        <taxon>Actinomycetota</taxon>
        <taxon>Actinomycetes</taxon>
        <taxon>Mycobacteriales</taxon>
        <taxon>Nocardiaceae</taxon>
        <taxon>Nocardia</taxon>
    </lineage>
</organism>
<dbReference type="GO" id="GO:0016787">
    <property type="term" value="F:hydrolase activity"/>
    <property type="evidence" value="ECO:0007669"/>
    <property type="project" value="UniProtKB-KW"/>
</dbReference>
<dbReference type="InterPro" id="IPR006680">
    <property type="entry name" value="Amidohydro-rel"/>
</dbReference>
<dbReference type="InterPro" id="IPR052350">
    <property type="entry name" value="Metallo-dep_Lactonases"/>
</dbReference>
<dbReference type="Gene3D" id="3.20.20.140">
    <property type="entry name" value="Metal-dependent hydrolases"/>
    <property type="match status" value="1"/>
</dbReference>
<comment type="similarity">
    <text evidence="1">Belongs to the metallo-dependent hydrolases superfamily.</text>
</comment>